<reference evidence="1 2" key="1">
    <citation type="submission" date="2014-11" db="EMBL/GenBank/DDBJ databases">
        <authorList>
            <person name="Park G.-S."/>
            <person name="Hong S.-J."/>
            <person name="Jung B.K."/>
            <person name="Khan A.R."/>
            <person name="Kwak Y."/>
            <person name="Shin J.-H."/>
        </authorList>
    </citation>
    <scope>NUCLEOTIDE SEQUENCE [LARGE SCALE GENOMIC DNA]</scope>
    <source>
        <strain evidence="1 2">DSM 27622</strain>
    </source>
</reference>
<evidence type="ECO:0000313" key="2">
    <source>
        <dbReference type="Proteomes" id="UP000035213"/>
    </source>
</evidence>
<dbReference type="SUPFAM" id="SSF54909">
    <property type="entry name" value="Dimeric alpha+beta barrel"/>
    <property type="match status" value="1"/>
</dbReference>
<dbReference type="InterPro" id="IPR011008">
    <property type="entry name" value="Dimeric_a/b-barrel"/>
</dbReference>
<dbReference type="EMBL" id="CP009928">
    <property type="protein sequence ID" value="AKK73948.1"/>
    <property type="molecule type" value="Genomic_DNA"/>
</dbReference>
<evidence type="ECO:0000313" key="1">
    <source>
        <dbReference type="EMBL" id="AKK73948.1"/>
    </source>
</evidence>
<dbReference type="AlphaFoldDB" id="A0A0G3M7F8"/>
<dbReference type="OrthoDB" id="7782105at2"/>
<gene>
    <name evidence="1" type="ORF">OK18_16250</name>
</gene>
<dbReference type="PATRIC" id="fig|1324352.5.peg.3393"/>
<protein>
    <recommendedName>
        <fullName evidence="3">YCII-related domain-containing protein</fullName>
    </recommendedName>
</protein>
<accession>A0A0G3M7F8</accession>
<evidence type="ECO:0008006" key="3">
    <source>
        <dbReference type="Google" id="ProtNLM"/>
    </source>
</evidence>
<dbReference type="RefSeq" id="WP_053328683.1">
    <property type="nucleotide sequence ID" value="NZ_CP009928.1"/>
</dbReference>
<dbReference type="STRING" id="1324352.OK18_16250"/>
<dbReference type="Proteomes" id="UP000035213">
    <property type="component" value="Chromosome"/>
</dbReference>
<sequence length="113" mass="13027">MKKFIVLFREPDGRSIQHSEDDIKVHQENWKNWFSTWGQKGKLEGGSGLTLEGRIIKDGNTVSNEIYKNHNEIVGGYLLLNCTGFDEAVEIMKTCPIYEFDGYAEIRELQNQD</sequence>
<dbReference type="KEGG" id="cgn:OK18_16250"/>
<organism evidence="1 2">
    <name type="scientific">Chryseobacterium gallinarum</name>
    <dbReference type="NCBI Taxonomy" id="1324352"/>
    <lineage>
        <taxon>Bacteria</taxon>
        <taxon>Pseudomonadati</taxon>
        <taxon>Bacteroidota</taxon>
        <taxon>Flavobacteriia</taxon>
        <taxon>Flavobacteriales</taxon>
        <taxon>Weeksellaceae</taxon>
        <taxon>Chryseobacterium group</taxon>
        <taxon>Chryseobacterium</taxon>
    </lineage>
</organism>
<name>A0A0G3M7F8_CHRGL</name>
<dbReference type="Gene3D" id="3.30.70.1060">
    <property type="entry name" value="Dimeric alpha+beta barrel"/>
    <property type="match status" value="1"/>
</dbReference>
<proteinExistence type="predicted"/>